<dbReference type="AlphaFoldDB" id="C5R8A5"/>
<dbReference type="EMBL" id="ACKU01000004">
    <property type="protein sequence ID" value="EER75689.1"/>
    <property type="molecule type" value="Genomic_DNA"/>
</dbReference>
<gene>
    <name evidence="3" type="ORF">HMPREF0877_0200</name>
</gene>
<dbReference type="Gene3D" id="1.10.260.40">
    <property type="entry name" value="lambda repressor-like DNA-binding domains"/>
    <property type="match status" value="1"/>
</dbReference>
<dbReference type="PROSITE" id="PS50943">
    <property type="entry name" value="HTH_CROC1"/>
    <property type="match status" value="1"/>
</dbReference>
<organism evidence="3 4">
    <name type="scientific">Weissella paramesenteroides ATCC 33313</name>
    <dbReference type="NCBI Taxonomy" id="585506"/>
    <lineage>
        <taxon>Bacteria</taxon>
        <taxon>Bacillati</taxon>
        <taxon>Bacillota</taxon>
        <taxon>Bacilli</taxon>
        <taxon>Lactobacillales</taxon>
        <taxon>Lactobacillaceae</taxon>
        <taxon>Weissella</taxon>
    </lineage>
</organism>
<comment type="caution">
    <text evidence="3">The sequence shown here is derived from an EMBL/GenBank/DDBJ whole genome shotgun (WGS) entry which is preliminary data.</text>
</comment>
<dbReference type="OrthoDB" id="2142418at2"/>
<dbReference type="PANTHER" id="PTHR46558:SF4">
    <property type="entry name" value="DNA-BIDING PHAGE PROTEIN"/>
    <property type="match status" value="1"/>
</dbReference>
<evidence type="ECO:0000313" key="4">
    <source>
        <dbReference type="Proteomes" id="UP000004528"/>
    </source>
</evidence>
<dbReference type="PANTHER" id="PTHR46558">
    <property type="entry name" value="TRACRIPTIONAL REGULATORY PROTEIN-RELATED-RELATED"/>
    <property type="match status" value="1"/>
</dbReference>
<sequence>MLNKIKELRKSNGLTQAQLASKIGVSQPTLSLLEKDGNSLEDMLPIAQYFGVSLDYLVSGHLKVIAKQDYKTLTDARSQANNALEFLTLTLTLTSLSDEELTDYYRGYLTIVPSNEDSYYLRFKVKSIHNGYLRVDTTTGSMSFVPKEQANLFTESEAASYGNLFSMEKAP</sequence>
<keyword evidence="1 3" id="KW-0238">DNA-binding</keyword>
<feature type="non-terminal residue" evidence="3">
    <location>
        <position position="171"/>
    </location>
</feature>
<name>C5R8A5_WEIPA</name>
<dbReference type="SMART" id="SM00530">
    <property type="entry name" value="HTH_XRE"/>
    <property type="match status" value="1"/>
</dbReference>
<dbReference type="CDD" id="cd00093">
    <property type="entry name" value="HTH_XRE"/>
    <property type="match status" value="1"/>
</dbReference>
<dbReference type="GO" id="GO:0003677">
    <property type="term" value="F:DNA binding"/>
    <property type="evidence" value="ECO:0007669"/>
    <property type="project" value="UniProtKB-KW"/>
</dbReference>
<dbReference type="Pfam" id="PF01381">
    <property type="entry name" value="HTH_3"/>
    <property type="match status" value="1"/>
</dbReference>
<protein>
    <submittedName>
        <fullName evidence="3">DNA-binding helix-turn-helix protein</fullName>
    </submittedName>
</protein>
<evidence type="ECO:0000313" key="3">
    <source>
        <dbReference type="EMBL" id="EER75689.1"/>
    </source>
</evidence>
<accession>C5R8A5</accession>
<dbReference type="InterPro" id="IPR001387">
    <property type="entry name" value="Cro/C1-type_HTH"/>
</dbReference>
<dbReference type="HOGENOM" id="CLU_1566352_0_0_9"/>
<dbReference type="InterPro" id="IPR010982">
    <property type="entry name" value="Lambda_DNA-bd_dom_sf"/>
</dbReference>
<reference evidence="3 4" key="1">
    <citation type="submission" date="2009-04" db="EMBL/GenBank/DDBJ databases">
        <authorList>
            <person name="Qin X."/>
            <person name="Bachman B."/>
            <person name="Battles P."/>
            <person name="Bell A."/>
            <person name="Bess C."/>
            <person name="Bickham C."/>
            <person name="Chaboub L."/>
            <person name="Chen D."/>
            <person name="Coyle M."/>
            <person name="Deiros D.R."/>
            <person name="Dinh H."/>
            <person name="Forbes L."/>
            <person name="Fowler G."/>
            <person name="Francisco L."/>
            <person name="Fu Q."/>
            <person name="Gubbala S."/>
            <person name="Hale W."/>
            <person name="Han Y."/>
            <person name="Hemphill L."/>
            <person name="Highlander S.K."/>
            <person name="Hirani K."/>
            <person name="Hogues M."/>
            <person name="Jackson L."/>
            <person name="Jakkamsetti A."/>
            <person name="Javaid M."/>
            <person name="Jiang H."/>
            <person name="Korchina V."/>
            <person name="Kovar C."/>
            <person name="Lara F."/>
            <person name="Lee S."/>
            <person name="Mata R."/>
            <person name="Mathew T."/>
            <person name="Moen C."/>
            <person name="Morales K."/>
            <person name="Munidasa M."/>
            <person name="Nazareth L."/>
            <person name="Ngo R."/>
            <person name="Nguyen L."/>
            <person name="Okwuonu G."/>
            <person name="Ongeri F."/>
            <person name="Patil S."/>
            <person name="Petrosino J."/>
            <person name="Pham C."/>
            <person name="Pham P."/>
            <person name="Pu L.-L."/>
            <person name="Puazo M."/>
            <person name="Raj R."/>
            <person name="Reid J."/>
            <person name="Rouhana J."/>
            <person name="Saada N."/>
            <person name="Shang Y."/>
            <person name="Simmons D."/>
            <person name="Thornton R."/>
            <person name="Warren J."/>
            <person name="Weissenberger G."/>
            <person name="Zhang J."/>
            <person name="Zhang L."/>
            <person name="Zhou C."/>
            <person name="Zhu D."/>
            <person name="Muzny D."/>
            <person name="Worley K."/>
            <person name="Gibbs R."/>
        </authorList>
    </citation>
    <scope>NUCLEOTIDE SEQUENCE [LARGE SCALE GENOMIC DNA]</scope>
    <source>
        <strain evidence="3 4">ATCC 33313</strain>
    </source>
</reference>
<keyword evidence="4" id="KW-1185">Reference proteome</keyword>
<evidence type="ECO:0000256" key="1">
    <source>
        <dbReference type="ARBA" id="ARBA00023125"/>
    </source>
</evidence>
<dbReference type="RefSeq" id="WP_002829135.1">
    <property type="nucleotide sequence ID" value="NZ_GG697136.1"/>
</dbReference>
<dbReference type="SUPFAM" id="SSF47413">
    <property type="entry name" value="lambda repressor-like DNA-binding domains"/>
    <property type="match status" value="1"/>
</dbReference>
<feature type="domain" description="HTH cro/C1-type" evidence="2">
    <location>
        <begin position="5"/>
        <end position="57"/>
    </location>
</feature>
<proteinExistence type="predicted"/>
<evidence type="ECO:0000259" key="2">
    <source>
        <dbReference type="PROSITE" id="PS50943"/>
    </source>
</evidence>
<dbReference type="Proteomes" id="UP000004528">
    <property type="component" value="Unassembled WGS sequence"/>
</dbReference>